<dbReference type="Pfam" id="PF20803">
    <property type="entry name" value="PaaX_M"/>
    <property type="match status" value="1"/>
</dbReference>
<dbReference type="Gene3D" id="3.30.70.2650">
    <property type="match status" value="1"/>
</dbReference>
<dbReference type="PANTHER" id="PTHR30319:SF1">
    <property type="entry name" value="TRANSCRIPTIONAL REPRESSOR PAAX"/>
    <property type="match status" value="1"/>
</dbReference>
<evidence type="ECO:0000259" key="3">
    <source>
        <dbReference type="Pfam" id="PF08223"/>
    </source>
</evidence>
<dbReference type="InterPro" id="IPR012906">
    <property type="entry name" value="PaaX-like_N"/>
</dbReference>
<proteinExistence type="predicted"/>
<feature type="region of interest" description="Disordered" evidence="1">
    <location>
        <begin position="148"/>
        <end position="179"/>
    </location>
</feature>
<dbReference type="Gene3D" id="1.10.10.10">
    <property type="entry name" value="Winged helix-like DNA-binding domain superfamily/Winged helix DNA-binding domain"/>
    <property type="match status" value="1"/>
</dbReference>
<dbReference type="InterPro" id="IPR048846">
    <property type="entry name" value="PaaX-like_central"/>
</dbReference>
<gene>
    <name evidence="5" type="ORF">PV367_25545</name>
</gene>
<dbReference type="Pfam" id="PF08223">
    <property type="entry name" value="PaaX_C"/>
    <property type="match status" value="1"/>
</dbReference>
<evidence type="ECO:0000259" key="2">
    <source>
        <dbReference type="Pfam" id="PF07848"/>
    </source>
</evidence>
<dbReference type="Gene3D" id="1.20.58.1460">
    <property type="match status" value="1"/>
</dbReference>
<name>A0AAJ2PT89_9ACTN</name>
<dbReference type="AlphaFoldDB" id="A0AAJ2PT89"/>
<dbReference type="InterPro" id="IPR036388">
    <property type="entry name" value="WH-like_DNA-bd_sf"/>
</dbReference>
<dbReference type="PANTHER" id="PTHR30319">
    <property type="entry name" value="PHENYLACETIC ACID REGULATOR-RELATED TRANSCRIPTIONAL REPRESSOR"/>
    <property type="match status" value="1"/>
</dbReference>
<dbReference type="InterPro" id="IPR013225">
    <property type="entry name" value="PaaX_C"/>
</dbReference>
<dbReference type="Pfam" id="PF07848">
    <property type="entry name" value="PaaX"/>
    <property type="match status" value="1"/>
</dbReference>
<feature type="domain" description="Transcriptional repressor PaaX-like N-terminal" evidence="2">
    <location>
        <begin position="18"/>
        <end position="79"/>
    </location>
</feature>
<protein>
    <submittedName>
        <fullName evidence="5">PaaX family transcriptional regulator C-terminal domain-containing protein</fullName>
    </submittedName>
</protein>
<organism evidence="5 6">
    <name type="scientific">Streptomyces europaeiscabiei</name>
    <dbReference type="NCBI Taxonomy" id="146819"/>
    <lineage>
        <taxon>Bacteria</taxon>
        <taxon>Bacillati</taxon>
        <taxon>Actinomycetota</taxon>
        <taxon>Actinomycetes</taxon>
        <taxon>Kitasatosporales</taxon>
        <taxon>Streptomycetaceae</taxon>
        <taxon>Streptomyces</taxon>
    </lineage>
</organism>
<evidence type="ECO:0000259" key="4">
    <source>
        <dbReference type="Pfam" id="PF20803"/>
    </source>
</evidence>
<dbReference type="Proteomes" id="UP001273589">
    <property type="component" value="Unassembled WGS sequence"/>
</dbReference>
<evidence type="ECO:0000313" key="6">
    <source>
        <dbReference type="Proteomes" id="UP001273589"/>
    </source>
</evidence>
<sequence length="272" mass="30193">MQTNAPGRPTELELRPLSARSVVLSLLLGMHPPELPVKDLVRHVEAFGVSGSTLRAALSRMVSAGDLLRADAVYRLSDRLLDRQRRQDESVHPETRPWNGDWEMVVVTTAGRRPADRADLRTRLTALRLAELREGVWLRPDNLRRTRPPEIGPAVQYFTGRPEQPARNPTAGDSEAEDPAAGYGHLPAGNLAASLWPLETWAATAEALLAHIERTRRPADRFTALAAAVRHLLADPVLPPELLPEGWPGPALRAAYTTYRRELVETVLRRPD</sequence>
<feature type="domain" description="Transcriptional repressor PaaX-like C-terminal" evidence="3">
    <location>
        <begin position="205"/>
        <end position="265"/>
    </location>
</feature>
<comment type="caution">
    <text evidence="5">The sequence shown here is derived from an EMBL/GenBank/DDBJ whole genome shotgun (WGS) entry which is preliminary data.</text>
</comment>
<accession>A0AAJ2PT89</accession>
<reference evidence="5" key="1">
    <citation type="journal article" date="2023" name="Microb. Genom.">
        <title>Mesoterricola silvestris gen. nov., sp. nov., Mesoterricola sediminis sp. nov., Geothrix oryzae sp. nov., Geothrix edaphica sp. nov., Geothrix rubra sp. nov., and Geothrix limicola sp. nov., six novel members of Acidobacteriota isolated from soils.</title>
        <authorList>
            <person name="Weisberg A.J."/>
            <person name="Pearce E."/>
            <person name="Kramer C.G."/>
            <person name="Chang J.H."/>
            <person name="Clarke C.R."/>
        </authorList>
    </citation>
    <scope>NUCLEOTIDE SEQUENCE</scope>
    <source>
        <strain evidence="5">ND06-05F</strain>
    </source>
</reference>
<dbReference type="EMBL" id="JARAWN010000181">
    <property type="protein sequence ID" value="MDX3133062.1"/>
    <property type="molecule type" value="Genomic_DNA"/>
</dbReference>
<dbReference type="GO" id="GO:0006351">
    <property type="term" value="P:DNA-templated transcription"/>
    <property type="evidence" value="ECO:0007669"/>
    <property type="project" value="TreeGrafter"/>
</dbReference>
<evidence type="ECO:0000256" key="1">
    <source>
        <dbReference type="SAM" id="MobiDB-lite"/>
    </source>
</evidence>
<feature type="domain" description="Transcriptional repressor PaaX-like central Cas2-like" evidence="4">
    <location>
        <begin position="96"/>
        <end position="145"/>
    </location>
</feature>
<dbReference type="RefSeq" id="WP_319694507.1">
    <property type="nucleotide sequence ID" value="NZ_JARAWN010000181.1"/>
</dbReference>
<evidence type="ECO:0000313" key="5">
    <source>
        <dbReference type="EMBL" id="MDX3133062.1"/>
    </source>
</evidence>